<accession>A0A9W4UC10</accession>
<feature type="region of interest" description="Disordered" evidence="1">
    <location>
        <begin position="365"/>
        <end position="397"/>
    </location>
</feature>
<evidence type="ECO:0000313" key="4">
    <source>
        <dbReference type="Proteomes" id="UP001152607"/>
    </source>
</evidence>
<keyword evidence="4" id="KW-1185">Reference proteome</keyword>
<feature type="compositionally biased region" description="Polar residues" evidence="1">
    <location>
        <begin position="291"/>
        <end position="315"/>
    </location>
</feature>
<dbReference type="AlphaFoldDB" id="A0A9W4UC10"/>
<dbReference type="OrthoDB" id="5215637at2759"/>
<evidence type="ECO:0000256" key="1">
    <source>
        <dbReference type="SAM" id="MobiDB-lite"/>
    </source>
</evidence>
<name>A0A9W4UC10_9PLEO</name>
<proteinExistence type="predicted"/>
<sequence length="397" mass="42558">MSLIRRATPSSTSTSCYTLNKQKAPSDSLSYIPCNATAIANGEHSVCCASNDLCLENGLCKYNAGADARPFNEYWRIGCTDPTYKDPSCPQQCSNIPNDRATQLVFQCPGNGRWCCGTGHIETYKDHGTINTTCCDIDDLAFDGGEARVFATAKLELKDVSGTAVSTGIPTRTSGLGQVSTTVGTIATSTSLGEGRTAVPSASDNISPPKAPDNLSTAIGIGVGIPVTIAILIGIAVFFVLRKRRKAKAAMQDQGTNNSHFDNKPLTSPPNQPSPTQQSQSKRGAFAFWNRSRSVQQSPASQASLDSPDIRSTNPHAFWTEAHGREMAMEMDSARAPAEAWSPDAERGTGWGNTQDGRDINAVELRGTNARERFGNSELEANESRSPELPAYAYKYT</sequence>
<keyword evidence="2" id="KW-1133">Transmembrane helix</keyword>
<feature type="transmembrane region" description="Helical" evidence="2">
    <location>
        <begin position="218"/>
        <end position="241"/>
    </location>
</feature>
<reference evidence="3" key="1">
    <citation type="submission" date="2023-01" db="EMBL/GenBank/DDBJ databases">
        <authorList>
            <person name="Van Ghelder C."/>
            <person name="Rancurel C."/>
        </authorList>
    </citation>
    <scope>NUCLEOTIDE SEQUENCE</scope>
    <source>
        <strain evidence="3">CNCM I-4278</strain>
    </source>
</reference>
<dbReference type="EMBL" id="CAOQHR010000003">
    <property type="protein sequence ID" value="CAI6331971.1"/>
    <property type="molecule type" value="Genomic_DNA"/>
</dbReference>
<organism evidence="3 4">
    <name type="scientific">Periconia digitata</name>
    <dbReference type="NCBI Taxonomy" id="1303443"/>
    <lineage>
        <taxon>Eukaryota</taxon>
        <taxon>Fungi</taxon>
        <taxon>Dikarya</taxon>
        <taxon>Ascomycota</taxon>
        <taxon>Pezizomycotina</taxon>
        <taxon>Dothideomycetes</taxon>
        <taxon>Pleosporomycetidae</taxon>
        <taxon>Pleosporales</taxon>
        <taxon>Massarineae</taxon>
        <taxon>Periconiaceae</taxon>
        <taxon>Periconia</taxon>
    </lineage>
</organism>
<gene>
    <name evidence="3" type="ORF">PDIGIT_LOCUS5000</name>
</gene>
<keyword evidence="2" id="KW-0472">Membrane</keyword>
<evidence type="ECO:0000313" key="3">
    <source>
        <dbReference type="EMBL" id="CAI6331971.1"/>
    </source>
</evidence>
<evidence type="ECO:0000256" key="2">
    <source>
        <dbReference type="SAM" id="Phobius"/>
    </source>
</evidence>
<protein>
    <submittedName>
        <fullName evidence="3">Uncharacterized protein</fullName>
    </submittedName>
</protein>
<comment type="caution">
    <text evidence="3">The sequence shown here is derived from an EMBL/GenBank/DDBJ whole genome shotgun (WGS) entry which is preliminary data.</text>
</comment>
<feature type="region of interest" description="Disordered" evidence="1">
    <location>
        <begin position="191"/>
        <end position="211"/>
    </location>
</feature>
<keyword evidence="2" id="KW-0812">Transmembrane</keyword>
<feature type="region of interest" description="Disordered" evidence="1">
    <location>
        <begin position="250"/>
        <end position="315"/>
    </location>
</feature>
<dbReference type="Proteomes" id="UP001152607">
    <property type="component" value="Unassembled WGS sequence"/>
</dbReference>